<keyword evidence="8" id="KW-0010">Activator</keyword>
<dbReference type="Gene3D" id="3.10.450.580">
    <property type="entry name" value="Mediator complex, subunit Med6"/>
    <property type="match status" value="1"/>
</dbReference>
<dbReference type="EMBL" id="ML996577">
    <property type="protein sequence ID" value="KAF2755546.1"/>
    <property type="molecule type" value="Genomic_DNA"/>
</dbReference>
<evidence type="ECO:0000256" key="8">
    <source>
        <dbReference type="RuleBase" id="RU364143"/>
    </source>
</evidence>
<comment type="subcellular location">
    <subcellularLocation>
        <location evidence="1 8">Nucleus</location>
    </subcellularLocation>
</comment>
<evidence type="ECO:0000256" key="3">
    <source>
        <dbReference type="ARBA" id="ARBA00020634"/>
    </source>
</evidence>
<evidence type="ECO:0000256" key="4">
    <source>
        <dbReference type="ARBA" id="ARBA00023015"/>
    </source>
</evidence>
<evidence type="ECO:0000256" key="1">
    <source>
        <dbReference type="ARBA" id="ARBA00004123"/>
    </source>
</evidence>
<name>A0A6A6W0D3_9PEZI</name>
<dbReference type="GO" id="GO:0016592">
    <property type="term" value="C:mediator complex"/>
    <property type="evidence" value="ECO:0007669"/>
    <property type="project" value="InterPro"/>
</dbReference>
<comment type="function">
    <text evidence="8">Component of the Mediator complex, a coactivator involved in the regulated transcription of nearly all RNA polymerase II-dependent genes. Mediator functions as a bridge to convey information from gene-specific regulatory proteins to the basal RNA polymerase II transcription machinery. Mediator is recruited to promoters by direct interactions with regulatory proteins and serves as a scaffold for the assembly of a functional preinitiation complex with RNA polymerase II and the general transcription factors.</text>
</comment>
<reference evidence="10" key="1">
    <citation type="journal article" date="2020" name="Stud. Mycol.">
        <title>101 Dothideomycetes genomes: a test case for predicting lifestyles and emergence of pathogens.</title>
        <authorList>
            <person name="Haridas S."/>
            <person name="Albert R."/>
            <person name="Binder M."/>
            <person name="Bloem J."/>
            <person name="Labutti K."/>
            <person name="Salamov A."/>
            <person name="Andreopoulos B."/>
            <person name="Baker S."/>
            <person name="Barry K."/>
            <person name="Bills G."/>
            <person name="Bluhm B."/>
            <person name="Cannon C."/>
            <person name="Castanera R."/>
            <person name="Culley D."/>
            <person name="Daum C."/>
            <person name="Ezra D."/>
            <person name="Gonzalez J."/>
            <person name="Henrissat B."/>
            <person name="Kuo A."/>
            <person name="Liang C."/>
            <person name="Lipzen A."/>
            <person name="Lutzoni F."/>
            <person name="Magnuson J."/>
            <person name="Mondo S."/>
            <person name="Nolan M."/>
            <person name="Ohm R."/>
            <person name="Pangilinan J."/>
            <person name="Park H.-J."/>
            <person name="Ramirez L."/>
            <person name="Alfaro M."/>
            <person name="Sun H."/>
            <person name="Tritt A."/>
            <person name="Yoshinaga Y."/>
            <person name="Zwiers L.-H."/>
            <person name="Turgeon B."/>
            <person name="Goodwin S."/>
            <person name="Spatafora J."/>
            <person name="Crous P."/>
            <person name="Grigoriev I."/>
        </authorList>
    </citation>
    <scope>NUCLEOTIDE SEQUENCE</scope>
    <source>
        <strain evidence="10">CBS 121739</strain>
    </source>
</reference>
<evidence type="ECO:0000256" key="6">
    <source>
        <dbReference type="ARBA" id="ARBA00023242"/>
    </source>
</evidence>
<dbReference type="Pfam" id="PF04934">
    <property type="entry name" value="Med6"/>
    <property type="match status" value="1"/>
</dbReference>
<dbReference type="OrthoDB" id="344220at2759"/>
<evidence type="ECO:0000313" key="10">
    <source>
        <dbReference type="EMBL" id="KAF2755546.1"/>
    </source>
</evidence>
<gene>
    <name evidence="8" type="primary">MED6</name>
    <name evidence="10" type="ORF">EJ05DRAFT_503001</name>
</gene>
<comment type="subunit">
    <text evidence="8">Component of the Mediator complex.</text>
</comment>
<dbReference type="GO" id="GO:0003712">
    <property type="term" value="F:transcription coregulator activity"/>
    <property type="evidence" value="ECO:0007669"/>
    <property type="project" value="InterPro"/>
</dbReference>
<feature type="region of interest" description="Disordered" evidence="9">
    <location>
        <begin position="180"/>
        <end position="216"/>
    </location>
</feature>
<dbReference type="InterPro" id="IPR007018">
    <property type="entry name" value="Mediator_Med6"/>
</dbReference>
<dbReference type="GO" id="GO:0006357">
    <property type="term" value="P:regulation of transcription by RNA polymerase II"/>
    <property type="evidence" value="ECO:0007669"/>
    <property type="project" value="InterPro"/>
</dbReference>
<organism evidence="10 11">
    <name type="scientific">Pseudovirgaria hyperparasitica</name>
    <dbReference type="NCBI Taxonomy" id="470096"/>
    <lineage>
        <taxon>Eukaryota</taxon>
        <taxon>Fungi</taxon>
        <taxon>Dikarya</taxon>
        <taxon>Ascomycota</taxon>
        <taxon>Pezizomycotina</taxon>
        <taxon>Dothideomycetes</taxon>
        <taxon>Dothideomycetes incertae sedis</taxon>
        <taxon>Acrospermales</taxon>
        <taxon>Acrospermaceae</taxon>
        <taxon>Pseudovirgaria</taxon>
    </lineage>
</organism>
<proteinExistence type="inferred from homology"/>
<evidence type="ECO:0000256" key="7">
    <source>
        <dbReference type="ARBA" id="ARBA00031259"/>
    </source>
</evidence>
<accession>A0A6A6W0D3</accession>
<evidence type="ECO:0000256" key="5">
    <source>
        <dbReference type="ARBA" id="ARBA00023163"/>
    </source>
</evidence>
<evidence type="ECO:0000256" key="9">
    <source>
        <dbReference type="SAM" id="MobiDB-lite"/>
    </source>
</evidence>
<dbReference type="AlphaFoldDB" id="A0A6A6W0D3"/>
<feature type="compositionally biased region" description="Polar residues" evidence="9">
    <location>
        <begin position="201"/>
        <end position="216"/>
    </location>
</feature>
<feature type="region of interest" description="Disordered" evidence="9">
    <location>
        <begin position="300"/>
        <end position="330"/>
    </location>
</feature>
<keyword evidence="4 8" id="KW-0805">Transcription regulation</keyword>
<dbReference type="Proteomes" id="UP000799437">
    <property type="component" value="Unassembled WGS sequence"/>
</dbReference>
<keyword evidence="5 8" id="KW-0804">Transcription</keyword>
<dbReference type="InterPro" id="IPR038566">
    <property type="entry name" value="Mediator_Med6_sf"/>
</dbReference>
<evidence type="ECO:0000256" key="2">
    <source>
        <dbReference type="ARBA" id="ARBA00007526"/>
    </source>
</evidence>
<sequence length="330" mass="36252">MAQSLDEIVWEAPQFFMSGDPFWLNLHPNNIHFYFHESPFFDRMSNNSAIETQAKVDPTKNYLLADRKLFEQAVKDMPSGGLEFIIVSEPQQLANGSSNDTWIMQKQHRSKTHNEPDDVTVMGQWLIVGIQIIQAPSVYDVLANRFLATTLALNKFMTTAASLPSFSPAAGHSYVPVTTRKQGAPSAVQSRAGSPGPEALSQPTVMKQGAQAPTSQRAVEQSLFDALMSSIRYGTEYMDKNPLNGEPGSFVFKSTNAHIKQQEDAQAKAAETLKAMQESTAMTATQTPKSQIETQILQAKRGIPALDKLRTAGAKPKPSRKKSKAPLSPT</sequence>
<evidence type="ECO:0000313" key="11">
    <source>
        <dbReference type="Proteomes" id="UP000799437"/>
    </source>
</evidence>
<keyword evidence="6 8" id="KW-0539">Nucleus</keyword>
<dbReference type="PANTHER" id="PTHR13104">
    <property type="entry name" value="MED-6-RELATED"/>
    <property type="match status" value="1"/>
</dbReference>
<keyword evidence="11" id="KW-1185">Reference proteome</keyword>
<protein>
    <recommendedName>
        <fullName evidence="3 8">Mediator of RNA polymerase II transcription subunit 6</fullName>
    </recommendedName>
    <alternativeName>
        <fullName evidence="7 8">Mediator complex subunit 6</fullName>
    </alternativeName>
</protein>
<comment type="similarity">
    <text evidence="2 8">Belongs to the Mediator complex subunit 6 family.</text>
</comment>